<reference evidence="3 4" key="1">
    <citation type="submission" date="2018-08" db="EMBL/GenBank/DDBJ databases">
        <title>Isolation, diversity and antifungal activity of Actinobacteria from cow dung.</title>
        <authorList>
            <person name="Ling L."/>
        </authorList>
    </citation>
    <scope>NUCLEOTIDE SEQUENCE [LARGE SCALE GENOMIC DNA]</scope>
    <source>
        <strain evidence="3 4">NEAU-LLE</strain>
    </source>
</reference>
<protein>
    <recommendedName>
        <fullName evidence="2">PH domain-containing protein</fullName>
    </recommendedName>
</protein>
<keyword evidence="4" id="KW-1185">Reference proteome</keyword>
<keyword evidence="1" id="KW-1133">Transmembrane helix</keyword>
<evidence type="ECO:0000256" key="1">
    <source>
        <dbReference type="SAM" id="Phobius"/>
    </source>
</evidence>
<feature type="domain" description="PH" evidence="2">
    <location>
        <begin position="45"/>
        <end position="150"/>
    </location>
</feature>
<evidence type="ECO:0000259" key="2">
    <source>
        <dbReference type="Pfam" id="PF25362"/>
    </source>
</evidence>
<feature type="transmembrane region" description="Helical" evidence="1">
    <location>
        <begin position="6"/>
        <end position="25"/>
    </location>
</feature>
<keyword evidence="1" id="KW-0472">Membrane</keyword>
<organism evidence="3 4">
    <name type="scientific">Microbacterium bovistercoris</name>
    <dbReference type="NCBI Taxonomy" id="2293570"/>
    <lineage>
        <taxon>Bacteria</taxon>
        <taxon>Bacillati</taxon>
        <taxon>Actinomycetota</taxon>
        <taxon>Actinomycetes</taxon>
        <taxon>Micrococcales</taxon>
        <taxon>Microbacteriaceae</taxon>
        <taxon>Microbacterium</taxon>
    </lineage>
</organism>
<comment type="caution">
    <text evidence="3">The sequence shown here is derived from an EMBL/GenBank/DDBJ whole genome shotgun (WGS) entry which is preliminary data.</text>
</comment>
<evidence type="ECO:0000313" key="4">
    <source>
        <dbReference type="Proteomes" id="UP000262172"/>
    </source>
</evidence>
<gene>
    <name evidence="3" type="ORF">DY023_09535</name>
</gene>
<accession>A0A371NTG6</accession>
<dbReference type="AlphaFoldDB" id="A0A371NTG6"/>
<dbReference type="Pfam" id="PF25362">
    <property type="entry name" value="bPH_11"/>
    <property type="match status" value="1"/>
</dbReference>
<dbReference type="EMBL" id="QUAB01000041">
    <property type="protein sequence ID" value="REJ05480.1"/>
    <property type="molecule type" value="Genomic_DNA"/>
</dbReference>
<keyword evidence="1" id="KW-0812">Transmembrane</keyword>
<dbReference type="Proteomes" id="UP000262172">
    <property type="component" value="Unassembled WGS sequence"/>
</dbReference>
<proteinExistence type="predicted"/>
<sequence length="168" mass="18204">MTRDLAVFLTIALAVVIVASILFAWRARLRRDSGVTAPLGVPEHAEVTERVEVLYVGTTRHDQPLERVAVKPLEYRARGELVLTDRGAALSLDGSPTVFLASERLVAADLATVAIDRVVEPNGLVRLVWRESSGILLDSFLRVANSGPQHVLTELQRLCAAPETGATS</sequence>
<name>A0A371NTG6_9MICO</name>
<dbReference type="OrthoDB" id="3826692at2"/>
<dbReference type="InterPro" id="IPR057446">
    <property type="entry name" value="PH_bac"/>
</dbReference>
<evidence type="ECO:0000313" key="3">
    <source>
        <dbReference type="EMBL" id="REJ05480.1"/>
    </source>
</evidence>
<dbReference type="RefSeq" id="WP_116242103.1">
    <property type="nucleotide sequence ID" value="NZ_QUAB01000041.1"/>
</dbReference>